<protein>
    <recommendedName>
        <fullName evidence="14">Protein arginine N-methyltransferase 6</fullName>
        <ecNumber evidence="2">2.1.1.319</ecNumber>
    </recommendedName>
    <alternativeName>
        <fullName evidence="15">Histone-arginine N-methyltransferase PRMT6</fullName>
    </alternativeName>
</protein>
<evidence type="ECO:0000256" key="15">
    <source>
        <dbReference type="ARBA" id="ARBA00042685"/>
    </source>
</evidence>
<keyword evidence="13" id="KW-0539">Nucleus</keyword>
<dbReference type="SMR" id="A0A974HUQ4"/>
<dbReference type="SUPFAM" id="SSF53335">
    <property type="entry name" value="S-adenosyl-L-methionine-dependent methyltransferases"/>
    <property type="match status" value="1"/>
</dbReference>
<keyword evidence="4" id="KW-0678">Repressor</keyword>
<evidence type="ECO:0000256" key="16">
    <source>
        <dbReference type="ARBA" id="ARBA00049086"/>
    </source>
</evidence>
<dbReference type="Pfam" id="PF22528">
    <property type="entry name" value="PRMT_C"/>
    <property type="match status" value="1"/>
</dbReference>
<evidence type="ECO:0000256" key="11">
    <source>
        <dbReference type="ARBA" id="ARBA00023163"/>
    </source>
</evidence>
<dbReference type="FunFam" id="2.70.160.11:FF:000009">
    <property type="entry name" value="protein arginine N-methyltransferase 6"/>
    <property type="match status" value="1"/>
</dbReference>
<dbReference type="GO" id="GO:0070611">
    <property type="term" value="F:histone H3R2 methyltransferase activity"/>
    <property type="evidence" value="ECO:0007669"/>
    <property type="project" value="UniProtKB-ARBA"/>
</dbReference>
<proteinExistence type="predicted"/>
<dbReference type="PROSITE" id="PS51678">
    <property type="entry name" value="SAM_MT_PRMT"/>
    <property type="match status" value="1"/>
</dbReference>
<keyword evidence="5 17" id="KW-0489">Methyltransferase</keyword>
<dbReference type="Proteomes" id="UP000694892">
    <property type="component" value="Chromosome 2S"/>
</dbReference>
<dbReference type="EC" id="2.1.1.319" evidence="2"/>
<comment type="catalytic activity">
    <reaction evidence="16">
        <text>L-arginyl-[protein] + 2 S-adenosyl-L-methionine = N(omega),N(omega)-dimethyl-L-arginyl-[protein] + 2 S-adenosyl-L-homocysteine + 2 H(+)</text>
        <dbReference type="Rhea" id="RHEA:48096"/>
        <dbReference type="Rhea" id="RHEA-COMP:10532"/>
        <dbReference type="Rhea" id="RHEA-COMP:11991"/>
        <dbReference type="ChEBI" id="CHEBI:15378"/>
        <dbReference type="ChEBI" id="CHEBI:29965"/>
        <dbReference type="ChEBI" id="CHEBI:57856"/>
        <dbReference type="ChEBI" id="CHEBI:59789"/>
        <dbReference type="ChEBI" id="CHEBI:61897"/>
        <dbReference type="EC" id="2.1.1.319"/>
    </reaction>
</comment>
<gene>
    <name evidence="21" type="primary">prmt6.S</name>
    <name evidence="19" type="ORF">XELAEV_18014152mg</name>
</gene>
<dbReference type="GO" id="GO:0005634">
    <property type="term" value="C:nucleus"/>
    <property type="evidence" value="ECO:0007669"/>
    <property type="project" value="UniProtKB-SubCell"/>
</dbReference>
<sequence>MALLKKRKHERSEQDQEYFQCYSDVSIHEEMIADTVRTNGYKQAILHNHCALQGLTVLDVGAGTGILSVFCVQAGATRVYAVEASAVSQLASHVVTLNGMDNKVKVLNSPVESAEIPEQVDAIVSEWMGYALMYESMLPSVIYARDKWLKPGGIILPSAADLFIAPINDRVVESRLDFWNEVKGLYGVDMSCMRPFAHSCIMNKEMAVNLLSPEDVLSFPVRFASLDLNVCTQEEVRNLHGSFQFSCFGSSLLHGFALWFTVTFPGEKTVTLSTSPYGEETHWKQTLLYLDEEIQVEQDTDITGDITLSPSDVNPRHLRALLNYSIGGGLRRTKHFHMGT</sequence>
<keyword evidence="3" id="KW-0488">Methylation</keyword>
<evidence type="ECO:0000256" key="7">
    <source>
        <dbReference type="ARBA" id="ARBA00022691"/>
    </source>
</evidence>
<keyword evidence="10" id="KW-0805">Transcription regulation</keyword>
<comment type="subcellular location">
    <subcellularLocation>
        <location evidence="1">Nucleus</location>
    </subcellularLocation>
</comment>
<evidence type="ECO:0000256" key="3">
    <source>
        <dbReference type="ARBA" id="ARBA00022481"/>
    </source>
</evidence>
<keyword evidence="6 17" id="KW-0808">Transferase</keyword>
<keyword evidence="8" id="KW-0227">DNA damage</keyword>
<dbReference type="AlphaFoldDB" id="A0A974HUQ4"/>
<dbReference type="RefSeq" id="NP_001087520.1">
    <property type="nucleotide sequence ID" value="NM_001094051.1"/>
</dbReference>
<dbReference type="CDD" id="cd02440">
    <property type="entry name" value="AdoMet_MTases"/>
    <property type="match status" value="1"/>
</dbReference>
<dbReference type="InterPro" id="IPR029063">
    <property type="entry name" value="SAM-dependent_MTases_sf"/>
</dbReference>
<evidence type="ECO:0000256" key="17">
    <source>
        <dbReference type="PROSITE-ProRule" id="PRU01015"/>
    </source>
</evidence>
<dbReference type="GO" id="GO:0045892">
    <property type="term" value="P:negative regulation of DNA-templated transcription"/>
    <property type="evidence" value="ECO:0007669"/>
    <property type="project" value="UniProtKB-ARBA"/>
</dbReference>
<dbReference type="GeneID" id="447344"/>
<evidence type="ECO:0000256" key="1">
    <source>
        <dbReference type="ARBA" id="ARBA00004123"/>
    </source>
</evidence>
<evidence type="ECO:0000256" key="13">
    <source>
        <dbReference type="ARBA" id="ARBA00023242"/>
    </source>
</evidence>
<dbReference type="InterPro" id="IPR025799">
    <property type="entry name" value="Arg_MeTrfase"/>
</dbReference>
<evidence type="ECO:0000256" key="2">
    <source>
        <dbReference type="ARBA" id="ARBA00011925"/>
    </source>
</evidence>
<evidence type="ECO:0000256" key="6">
    <source>
        <dbReference type="ARBA" id="ARBA00022679"/>
    </source>
</evidence>
<keyword evidence="9" id="KW-0156">Chromatin regulator</keyword>
<evidence type="ECO:0000313" key="21">
    <source>
        <dbReference type="Xenbase" id="XB-GENE-6254002"/>
    </source>
</evidence>
<dbReference type="GO" id="GO:0035242">
    <property type="term" value="F:protein-arginine omega-N asymmetric methyltransferase activity"/>
    <property type="evidence" value="ECO:0007669"/>
    <property type="project" value="UniProtKB-EC"/>
</dbReference>
<dbReference type="CTD" id="447344"/>
<dbReference type="GO" id="GO:0006281">
    <property type="term" value="P:DNA repair"/>
    <property type="evidence" value="ECO:0007669"/>
    <property type="project" value="UniProtKB-KW"/>
</dbReference>
<dbReference type="Gene3D" id="3.40.50.150">
    <property type="entry name" value="Vaccinia Virus protein VP39"/>
    <property type="match status" value="1"/>
</dbReference>
<dbReference type="OMA" id="CIHVDYT"/>
<organism evidence="19 20">
    <name type="scientific">Xenopus laevis</name>
    <name type="common">African clawed frog</name>
    <dbReference type="NCBI Taxonomy" id="8355"/>
    <lineage>
        <taxon>Eukaryota</taxon>
        <taxon>Metazoa</taxon>
        <taxon>Chordata</taxon>
        <taxon>Craniata</taxon>
        <taxon>Vertebrata</taxon>
        <taxon>Euteleostomi</taxon>
        <taxon>Amphibia</taxon>
        <taxon>Batrachia</taxon>
        <taxon>Anura</taxon>
        <taxon>Pipoidea</taxon>
        <taxon>Pipidae</taxon>
        <taxon>Xenopodinae</taxon>
        <taxon>Xenopus</taxon>
        <taxon>Xenopus</taxon>
    </lineage>
</organism>
<evidence type="ECO:0000256" key="12">
    <source>
        <dbReference type="ARBA" id="ARBA00023204"/>
    </source>
</evidence>
<name>A0A974HUQ4_XENLA</name>
<dbReference type="Gene3D" id="2.70.160.11">
    <property type="entry name" value="Hnrnp arginine n-methyltransferase1"/>
    <property type="match status" value="1"/>
</dbReference>
<dbReference type="AGR" id="Xenbase:XB-GENE-6254002"/>
<dbReference type="KEGG" id="xla:447344"/>
<feature type="domain" description="Protein arginine N-methyltransferase" evidence="18">
    <location>
        <begin position="159"/>
        <end position="327"/>
    </location>
</feature>
<evidence type="ECO:0000259" key="18">
    <source>
        <dbReference type="Pfam" id="PF22528"/>
    </source>
</evidence>
<dbReference type="Xenbase" id="XB-GENE-6254002">
    <property type="gene designation" value="prmt6.S"/>
</dbReference>
<keyword evidence="7 17" id="KW-0949">S-adenosyl-L-methionine</keyword>
<dbReference type="InterPro" id="IPR055135">
    <property type="entry name" value="PRMT_dom"/>
</dbReference>
<keyword evidence="11" id="KW-0804">Transcription</keyword>
<evidence type="ECO:0000313" key="19">
    <source>
        <dbReference type="EMBL" id="OCT91097.1"/>
    </source>
</evidence>
<accession>A0A974HUQ4</accession>
<keyword evidence="12" id="KW-0234">DNA repair</keyword>
<evidence type="ECO:0000313" key="20">
    <source>
        <dbReference type="Proteomes" id="UP000694892"/>
    </source>
</evidence>
<dbReference type="GO" id="GO:0032259">
    <property type="term" value="P:methylation"/>
    <property type="evidence" value="ECO:0007669"/>
    <property type="project" value="UniProtKB-KW"/>
</dbReference>
<evidence type="ECO:0000256" key="10">
    <source>
        <dbReference type="ARBA" id="ARBA00023015"/>
    </source>
</evidence>
<reference evidence="20" key="1">
    <citation type="journal article" date="2016" name="Nature">
        <title>Genome evolution in the allotetraploid frog Xenopus laevis.</title>
        <authorList>
            <person name="Session A.M."/>
            <person name="Uno Y."/>
            <person name="Kwon T."/>
            <person name="Chapman J.A."/>
            <person name="Toyoda A."/>
            <person name="Takahashi S."/>
            <person name="Fukui A."/>
            <person name="Hikosaka A."/>
            <person name="Suzuki A."/>
            <person name="Kondo M."/>
            <person name="van Heeringen S.J."/>
            <person name="Quigley I."/>
            <person name="Heinz S."/>
            <person name="Ogino H."/>
            <person name="Ochi H."/>
            <person name="Hellsten U."/>
            <person name="Lyons J.B."/>
            <person name="Simakov O."/>
            <person name="Putnam N."/>
            <person name="Stites J."/>
            <person name="Kuroki Y."/>
            <person name="Tanaka T."/>
            <person name="Michiue T."/>
            <person name="Watanabe M."/>
            <person name="Bogdanovic O."/>
            <person name="Lister R."/>
            <person name="Georgiou G."/>
            <person name="Paranjpe S.S."/>
            <person name="van Kruijsbergen I."/>
            <person name="Shu S."/>
            <person name="Carlson J."/>
            <person name="Kinoshita T."/>
            <person name="Ohta Y."/>
            <person name="Mawaribuchi S."/>
            <person name="Jenkins J."/>
            <person name="Grimwood J."/>
            <person name="Schmutz J."/>
            <person name="Mitros T."/>
            <person name="Mozaffari S.V."/>
            <person name="Suzuki Y."/>
            <person name="Haramoto Y."/>
            <person name="Yamamoto T.S."/>
            <person name="Takagi C."/>
            <person name="Heald R."/>
            <person name="Miller K."/>
            <person name="Haudenschild C."/>
            <person name="Kitzman J."/>
            <person name="Nakayama T."/>
            <person name="Izutsu Y."/>
            <person name="Robert J."/>
            <person name="Fortriede J."/>
            <person name="Burns K."/>
            <person name="Lotay V."/>
            <person name="Karimi K."/>
            <person name="Yasuoka Y."/>
            <person name="Dichmann D.S."/>
            <person name="Flajnik M.F."/>
            <person name="Houston D.W."/>
            <person name="Shendure J."/>
            <person name="DuPasquier L."/>
            <person name="Vize P.D."/>
            <person name="Zorn A.M."/>
            <person name="Ito M."/>
            <person name="Marcotte E.M."/>
            <person name="Wallingford J.B."/>
            <person name="Ito Y."/>
            <person name="Asashima M."/>
            <person name="Ueno N."/>
            <person name="Matsuda Y."/>
            <person name="Veenstra G.J."/>
            <person name="Fujiyama A."/>
            <person name="Harland R.M."/>
            <person name="Taira M."/>
            <person name="Rokhsar D.S."/>
        </authorList>
    </citation>
    <scope>NUCLEOTIDE SEQUENCE [LARGE SCALE GENOMIC DNA]</scope>
    <source>
        <strain evidence="20">J</strain>
    </source>
</reference>
<dbReference type="FunFam" id="3.40.50.150:FF:000016">
    <property type="entry name" value="Protein arginine N-methyltransferase 6"/>
    <property type="match status" value="1"/>
</dbReference>
<evidence type="ECO:0000256" key="14">
    <source>
        <dbReference type="ARBA" id="ARBA00040406"/>
    </source>
</evidence>
<dbReference type="EMBL" id="CM004469">
    <property type="protein sequence ID" value="OCT91097.1"/>
    <property type="molecule type" value="Genomic_DNA"/>
</dbReference>
<dbReference type="OrthoDB" id="7848332at2759"/>
<dbReference type="Pfam" id="PF06325">
    <property type="entry name" value="PrmA"/>
    <property type="match status" value="1"/>
</dbReference>
<evidence type="ECO:0000256" key="8">
    <source>
        <dbReference type="ARBA" id="ARBA00022763"/>
    </source>
</evidence>
<evidence type="ECO:0000256" key="5">
    <source>
        <dbReference type="ARBA" id="ARBA00022603"/>
    </source>
</evidence>
<evidence type="ECO:0000256" key="9">
    <source>
        <dbReference type="ARBA" id="ARBA00022853"/>
    </source>
</evidence>
<evidence type="ECO:0000256" key="4">
    <source>
        <dbReference type="ARBA" id="ARBA00022491"/>
    </source>
</evidence>
<dbReference type="PANTHER" id="PTHR11006:SF73">
    <property type="entry name" value="PROTEIN ARGININE N-METHYLTRANSFERASE 6"/>
    <property type="match status" value="1"/>
</dbReference>
<dbReference type="PANTHER" id="PTHR11006">
    <property type="entry name" value="PROTEIN ARGININE N-METHYLTRANSFERASE"/>
    <property type="match status" value="1"/>
</dbReference>